<dbReference type="RefSeq" id="WP_092194731.1">
    <property type="nucleotide sequence ID" value="NZ_FOTO01000032.1"/>
</dbReference>
<dbReference type="InterPro" id="IPR051699">
    <property type="entry name" value="Rpn/YhgA-like_nuclease"/>
</dbReference>
<comment type="similarity">
    <text evidence="1">Belongs to the Rpn/YhgA-like nuclease family.</text>
</comment>
<dbReference type="NCBIfam" id="TIGR01784">
    <property type="entry name" value="T_den_put_tspse"/>
    <property type="match status" value="1"/>
</dbReference>
<dbReference type="Pfam" id="PF04754">
    <property type="entry name" value="Transposase_31"/>
    <property type="match status" value="1"/>
</dbReference>
<evidence type="ECO:0000256" key="1">
    <source>
        <dbReference type="ARBA" id="ARBA00009787"/>
    </source>
</evidence>
<organism evidence="3 4">
    <name type="scientific">Desulfomicrobium norvegicum (strain DSM 1741 / NCIMB 8310)</name>
    <name type="common">Desulfovibrio baculatus (strain Norway 4)</name>
    <name type="synonym">Desulfovibrio desulfuricans (strain Norway 4)</name>
    <dbReference type="NCBI Taxonomy" id="52561"/>
    <lineage>
        <taxon>Bacteria</taxon>
        <taxon>Pseudomonadati</taxon>
        <taxon>Thermodesulfobacteriota</taxon>
        <taxon>Desulfovibrionia</taxon>
        <taxon>Desulfovibrionales</taxon>
        <taxon>Desulfomicrobiaceae</taxon>
        <taxon>Desulfomicrobium</taxon>
    </lineage>
</organism>
<gene>
    <name evidence="3" type="ORF">SAMN05421830_1321</name>
</gene>
<dbReference type="InterPro" id="IPR006842">
    <property type="entry name" value="Transposase_31"/>
</dbReference>
<accession>A0A8G2C6D6</accession>
<dbReference type="OrthoDB" id="9813385at2"/>
<feature type="domain" description="Transposase (putative) YhgA-like" evidence="2">
    <location>
        <begin position="7"/>
        <end position="205"/>
    </location>
</feature>
<evidence type="ECO:0000259" key="2">
    <source>
        <dbReference type="Pfam" id="PF04754"/>
    </source>
</evidence>
<dbReference type="PANTHER" id="PTHR34611:SF2">
    <property type="entry name" value="INACTIVE RECOMBINATION-PROMOTING NUCLEASE-LIKE PROTEIN RPNE-RELATED"/>
    <property type="match status" value="1"/>
</dbReference>
<dbReference type="GO" id="GO:0006310">
    <property type="term" value="P:DNA recombination"/>
    <property type="evidence" value="ECO:0007669"/>
    <property type="project" value="TreeGrafter"/>
</dbReference>
<evidence type="ECO:0000313" key="3">
    <source>
        <dbReference type="EMBL" id="SFM25162.1"/>
    </source>
</evidence>
<protein>
    <recommendedName>
        <fullName evidence="2">Transposase (putative) YhgA-like domain-containing protein</fullName>
    </recommendedName>
</protein>
<dbReference type="PANTHER" id="PTHR34611">
    <property type="match status" value="1"/>
</dbReference>
<reference evidence="3 4" key="1">
    <citation type="submission" date="2016-10" db="EMBL/GenBank/DDBJ databases">
        <authorList>
            <person name="Varghese N."/>
            <person name="Submissions S."/>
        </authorList>
    </citation>
    <scope>NUCLEOTIDE SEQUENCE [LARGE SCALE GENOMIC DNA]</scope>
    <source>
        <strain evidence="3 4">DSM 1741</strain>
    </source>
</reference>
<evidence type="ECO:0000313" key="4">
    <source>
        <dbReference type="Proteomes" id="UP000199581"/>
    </source>
</evidence>
<name>A0A8G2C6D6_DESNO</name>
<sequence length="257" mass="30091">MQMVNNIHDALFRETMSHKEVAADFMRQYLPEAVVRHVRLETLAICKDTFVAPDQTMHHSDLLYEVRLSGDRPAYVYFLFEHKSTPDRFVALQVLRYMLEIWELARKQRKARRILPLIIPIVVYHGKTRQRAVHLGELVDLPDDGFMAYVPDFALAFHDFSPGSEERIKGSIILRLMLTCFRAKNDPRAIEHLLDIYRVLSELDDDEPSLRWVQVIFRYLTQTMDIEENVMHDAAELLLSSTKKGTIMTLAERLLHR</sequence>
<dbReference type="Proteomes" id="UP000199581">
    <property type="component" value="Unassembled WGS sequence"/>
</dbReference>
<dbReference type="GO" id="GO:1990238">
    <property type="term" value="F:double-stranded DNA endonuclease activity"/>
    <property type="evidence" value="ECO:0007669"/>
    <property type="project" value="TreeGrafter"/>
</dbReference>
<comment type="caution">
    <text evidence="3">The sequence shown here is derived from an EMBL/GenBank/DDBJ whole genome shotgun (WGS) entry which is preliminary data.</text>
</comment>
<keyword evidence="4" id="KW-1185">Reference proteome</keyword>
<dbReference type="AlphaFoldDB" id="A0A8G2C6D6"/>
<proteinExistence type="inferred from homology"/>
<dbReference type="EMBL" id="FOTO01000032">
    <property type="protein sequence ID" value="SFM25162.1"/>
    <property type="molecule type" value="Genomic_DNA"/>
</dbReference>
<dbReference type="InterPro" id="IPR010106">
    <property type="entry name" value="RpnA"/>
</dbReference>
<feature type="non-terminal residue" evidence="3">
    <location>
        <position position="257"/>
    </location>
</feature>